<dbReference type="EMBL" id="KN831795">
    <property type="protein sequence ID" value="KIM37812.1"/>
    <property type="molecule type" value="Genomic_DNA"/>
</dbReference>
<keyword evidence="2" id="KW-1185">Reference proteome</keyword>
<accession>A0A0C2Y9V5</accession>
<reference evidence="2" key="2">
    <citation type="submission" date="2015-01" db="EMBL/GenBank/DDBJ databases">
        <title>Evolutionary Origins and Diversification of the Mycorrhizal Mutualists.</title>
        <authorList>
            <consortium name="DOE Joint Genome Institute"/>
            <consortium name="Mycorrhizal Genomics Consortium"/>
            <person name="Kohler A."/>
            <person name="Kuo A."/>
            <person name="Nagy L.G."/>
            <person name="Floudas D."/>
            <person name="Copeland A."/>
            <person name="Barry K.W."/>
            <person name="Cichocki N."/>
            <person name="Veneault-Fourrey C."/>
            <person name="LaButti K."/>
            <person name="Lindquist E.A."/>
            <person name="Lipzen A."/>
            <person name="Lundell T."/>
            <person name="Morin E."/>
            <person name="Murat C."/>
            <person name="Riley R."/>
            <person name="Ohm R."/>
            <person name="Sun H."/>
            <person name="Tunlid A."/>
            <person name="Henrissat B."/>
            <person name="Grigoriev I.V."/>
            <person name="Hibbett D.S."/>
            <person name="Martin F."/>
        </authorList>
    </citation>
    <scope>NUCLEOTIDE SEQUENCE [LARGE SCALE GENOMIC DNA]</scope>
    <source>
        <strain evidence="2">h7</strain>
    </source>
</reference>
<gene>
    <name evidence="1" type="ORF">M413DRAFT_448314</name>
</gene>
<sequence>MLRLRCASAFQISRTHCLGNDLPRNGFRAAPWVIRRGYRVPGHPLPPTITLNPERMSSVGQETFDISHSGPLTRLPVLDRVSYFSAKPFPPGTKGVLYYHQSPTLPPASGQVRFRICDTVSQFANGRDLDVVIGDPWNIPLLNVVKSAKYKGIKALLLREGLVDQRLIADIQGIAKGVSSHKKGAAIFDIDQPFVADLSTSLTVRFNTRRSLRIVTFRPFTLFRRYGPPFLVRPFNGLVKARFEMHQQDPVSELRLRFLEILTPITHNPFDGGGHIVEPRPGELLTRGIKHLKPWATSLTLTTGCSKMIRYFLAERALEKQKYGI</sequence>
<proteinExistence type="predicted"/>
<protein>
    <submittedName>
        <fullName evidence="1">Uncharacterized protein</fullName>
    </submittedName>
</protein>
<dbReference type="AlphaFoldDB" id="A0A0C2Y9V5"/>
<organism evidence="1 2">
    <name type="scientific">Hebeloma cylindrosporum</name>
    <dbReference type="NCBI Taxonomy" id="76867"/>
    <lineage>
        <taxon>Eukaryota</taxon>
        <taxon>Fungi</taxon>
        <taxon>Dikarya</taxon>
        <taxon>Basidiomycota</taxon>
        <taxon>Agaricomycotina</taxon>
        <taxon>Agaricomycetes</taxon>
        <taxon>Agaricomycetidae</taxon>
        <taxon>Agaricales</taxon>
        <taxon>Agaricineae</taxon>
        <taxon>Hymenogastraceae</taxon>
        <taxon>Hebeloma</taxon>
    </lineage>
</organism>
<reference evidence="1 2" key="1">
    <citation type="submission" date="2014-04" db="EMBL/GenBank/DDBJ databases">
        <authorList>
            <consortium name="DOE Joint Genome Institute"/>
            <person name="Kuo A."/>
            <person name="Gay G."/>
            <person name="Dore J."/>
            <person name="Kohler A."/>
            <person name="Nagy L.G."/>
            <person name="Floudas D."/>
            <person name="Copeland A."/>
            <person name="Barry K.W."/>
            <person name="Cichocki N."/>
            <person name="Veneault-Fourrey C."/>
            <person name="LaButti K."/>
            <person name="Lindquist E.A."/>
            <person name="Lipzen A."/>
            <person name="Lundell T."/>
            <person name="Morin E."/>
            <person name="Murat C."/>
            <person name="Sun H."/>
            <person name="Tunlid A."/>
            <person name="Henrissat B."/>
            <person name="Grigoriev I.V."/>
            <person name="Hibbett D.S."/>
            <person name="Martin F."/>
            <person name="Nordberg H.P."/>
            <person name="Cantor M.N."/>
            <person name="Hua S.X."/>
        </authorList>
    </citation>
    <scope>NUCLEOTIDE SEQUENCE [LARGE SCALE GENOMIC DNA]</scope>
    <source>
        <strain evidence="2">h7</strain>
    </source>
</reference>
<evidence type="ECO:0000313" key="1">
    <source>
        <dbReference type="EMBL" id="KIM37812.1"/>
    </source>
</evidence>
<dbReference type="OrthoDB" id="2750929at2759"/>
<evidence type="ECO:0000313" key="2">
    <source>
        <dbReference type="Proteomes" id="UP000053424"/>
    </source>
</evidence>
<dbReference type="HOGENOM" id="CLU_066045_0_0_1"/>
<name>A0A0C2Y9V5_HEBCY</name>
<dbReference type="Proteomes" id="UP000053424">
    <property type="component" value="Unassembled WGS sequence"/>
</dbReference>